<accession>A0A383D9Q7</accession>
<proteinExistence type="predicted"/>
<protein>
    <submittedName>
        <fullName evidence="1">Uncharacterized protein</fullName>
    </submittedName>
</protein>
<dbReference type="EMBL" id="UINC01215395">
    <property type="protein sequence ID" value="SVE41053.1"/>
    <property type="molecule type" value="Genomic_DNA"/>
</dbReference>
<reference evidence="1" key="1">
    <citation type="submission" date="2018-05" db="EMBL/GenBank/DDBJ databases">
        <authorList>
            <person name="Lanie J.A."/>
            <person name="Ng W.-L."/>
            <person name="Kazmierczak K.M."/>
            <person name="Andrzejewski T.M."/>
            <person name="Davidsen T.M."/>
            <person name="Wayne K.J."/>
            <person name="Tettelin H."/>
            <person name="Glass J.I."/>
            <person name="Rusch D."/>
            <person name="Podicherti R."/>
            <person name="Tsui H.-C.T."/>
            <person name="Winkler M.E."/>
        </authorList>
    </citation>
    <scope>NUCLEOTIDE SEQUENCE</scope>
</reference>
<gene>
    <name evidence="1" type="ORF">METZ01_LOCUS493907</name>
</gene>
<name>A0A383D9Q7_9ZZZZ</name>
<evidence type="ECO:0000313" key="1">
    <source>
        <dbReference type="EMBL" id="SVE41053.1"/>
    </source>
</evidence>
<feature type="non-terminal residue" evidence="1">
    <location>
        <position position="27"/>
    </location>
</feature>
<sequence>MLFHELLSASLTTEKSQHVLRQGIGLG</sequence>
<dbReference type="AlphaFoldDB" id="A0A383D9Q7"/>
<organism evidence="1">
    <name type="scientific">marine metagenome</name>
    <dbReference type="NCBI Taxonomy" id="408172"/>
    <lineage>
        <taxon>unclassified sequences</taxon>
        <taxon>metagenomes</taxon>
        <taxon>ecological metagenomes</taxon>
    </lineage>
</organism>